<keyword evidence="7" id="KW-0375">Hydrogen ion transport</keyword>
<evidence type="ECO:0000256" key="8">
    <source>
        <dbReference type="ARBA" id="ARBA00022792"/>
    </source>
</evidence>
<dbReference type="InterPro" id="IPR000194">
    <property type="entry name" value="ATPase_F1/V1/A1_a/bsu_nucl-bd"/>
</dbReference>
<evidence type="ECO:0000256" key="14">
    <source>
        <dbReference type="ARBA" id="ARBA00023310"/>
    </source>
</evidence>
<dbReference type="InterPro" id="IPR005294">
    <property type="entry name" value="ATP_synth_F1_asu"/>
</dbReference>
<feature type="domain" description="ATPase F1/V1/A1 complex alpha/beta subunit nucleotide-binding" evidence="16">
    <location>
        <begin position="1"/>
        <end position="92"/>
    </location>
</feature>
<accession>A0A2K3N026</accession>
<evidence type="ECO:0000313" key="19">
    <source>
        <dbReference type="Proteomes" id="UP000236291"/>
    </source>
</evidence>
<gene>
    <name evidence="18" type="ORF">L195_g019611</name>
</gene>
<evidence type="ECO:0000256" key="1">
    <source>
        <dbReference type="ARBA" id="ARBA00004273"/>
    </source>
</evidence>
<evidence type="ECO:0000256" key="10">
    <source>
        <dbReference type="ARBA" id="ARBA00023065"/>
    </source>
</evidence>
<dbReference type="GO" id="GO:0004129">
    <property type="term" value="F:cytochrome-c oxidase activity"/>
    <property type="evidence" value="ECO:0007669"/>
    <property type="project" value="InterPro"/>
</dbReference>
<evidence type="ECO:0000256" key="11">
    <source>
        <dbReference type="ARBA" id="ARBA00023128"/>
    </source>
</evidence>
<dbReference type="SUPFAM" id="SSF81452">
    <property type="entry name" value="Cytochrome c oxidase subunit III-like"/>
    <property type="match status" value="1"/>
</dbReference>
<dbReference type="InterPro" id="IPR000793">
    <property type="entry name" value="ATP_synth_asu_C"/>
</dbReference>
<evidence type="ECO:0000256" key="6">
    <source>
        <dbReference type="ARBA" id="ARBA00022741"/>
    </source>
</evidence>
<keyword evidence="10" id="KW-0406">Ion transport</keyword>
<dbReference type="SUPFAM" id="SSF52540">
    <property type="entry name" value="P-loop containing nucleoside triphosphate hydrolases"/>
    <property type="match status" value="1"/>
</dbReference>
<organism evidence="18 19">
    <name type="scientific">Trifolium pratense</name>
    <name type="common">Red clover</name>
    <dbReference type="NCBI Taxonomy" id="57577"/>
    <lineage>
        <taxon>Eukaryota</taxon>
        <taxon>Viridiplantae</taxon>
        <taxon>Streptophyta</taxon>
        <taxon>Embryophyta</taxon>
        <taxon>Tracheophyta</taxon>
        <taxon>Spermatophyta</taxon>
        <taxon>Magnoliopsida</taxon>
        <taxon>eudicotyledons</taxon>
        <taxon>Gunneridae</taxon>
        <taxon>Pentapetalae</taxon>
        <taxon>rosids</taxon>
        <taxon>fabids</taxon>
        <taxon>Fabales</taxon>
        <taxon>Fabaceae</taxon>
        <taxon>Papilionoideae</taxon>
        <taxon>50 kb inversion clade</taxon>
        <taxon>NPAAA clade</taxon>
        <taxon>Hologalegina</taxon>
        <taxon>IRL clade</taxon>
        <taxon>Trifolieae</taxon>
        <taxon>Trifolium</taxon>
    </lineage>
</organism>
<comment type="function">
    <text evidence="15">Mitochondrial membrane ATP synthase (F(1)F(0) ATP synthase or Complex V) produces ATP from ADP in the presence of a proton gradient across the membrane which is generated by electron transport complexes of the respiratory chain. F-type ATPases consist of two structural domains, F(1) - containing the extramembraneous catalytic core, and F(0) - containing the membrane proton channel, linked together by a central stalk and a peripheral stalk. During catalysis, ATP synthesis in the catalytic domain of F(1) is coupled via a rotary mechanism of the central stalk subunits to proton translocation. Subunits alpha and beta form the catalytic core in F(1). Rotation of the central stalk against the surrounding alpha(3)beta(3) subunits leads to hydrolysis of ATP in three separate catalytic sites on the beta subunits. Subunit alpha does not bear the catalytic high-affinity ATP-binding sites.</text>
</comment>
<dbReference type="Gene3D" id="1.20.150.20">
    <property type="entry name" value="ATP synthase alpha/beta chain, C-terminal domain"/>
    <property type="match status" value="1"/>
</dbReference>
<evidence type="ECO:0000259" key="16">
    <source>
        <dbReference type="Pfam" id="PF00006"/>
    </source>
</evidence>
<keyword evidence="5" id="KW-0813">Transport</keyword>
<reference evidence="18 19" key="1">
    <citation type="journal article" date="2014" name="Am. J. Bot.">
        <title>Genome assembly and annotation for red clover (Trifolium pratense; Fabaceae).</title>
        <authorList>
            <person name="Istvanek J."/>
            <person name="Jaros M."/>
            <person name="Krenek A."/>
            <person name="Repkova J."/>
        </authorList>
    </citation>
    <scope>NUCLEOTIDE SEQUENCE [LARGE SCALE GENOMIC DNA]</scope>
    <source>
        <strain evidence="19">cv. Tatra</strain>
        <tissue evidence="18">Young leaves</tissue>
    </source>
</reference>
<dbReference type="FunFam" id="3.40.50.300:FF:002432">
    <property type="entry name" value="ATP synthase subunit alpha, mitochondrial"/>
    <property type="match status" value="1"/>
</dbReference>
<evidence type="ECO:0000256" key="4">
    <source>
        <dbReference type="ARBA" id="ARBA00016087"/>
    </source>
</evidence>
<dbReference type="EMBL" id="ASHM01014471">
    <property type="protein sequence ID" value="PNX96405.1"/>
    <property type="molecule type" value="Genomic_DNA"/>
</dbReference>
<evidence type="ECO:0000256" key="13">
    <source>
        <dbReference type="ARBA" id="ARBA00023196"/>
    </source>
</evidence>
<dbReference type="InterPro" id="IPR027417">
    <property type="entry name" value="P-loop_NTPase"/>
</dbReference>
<sequence>MSLLLRRPPGREAFPGDVFYLHSRLLERAAKRSDQTGAGSLTALPVIETQAGDVSAYIPTNVISITDGQICLETELFYRGIRPAINVGLSVSRVGSAAQLKAMKQVCGSLKLELAQYREVAAFAQFGSDLDAATQALLNRGARLTEVLKQPQYAPLPIEKQILVIYAAVNGFCDRMPLDKIAQYERDILSTIKPDLLESLKAAVTWAHHAILAGKEKRAVYALVATVSLALVFTGFQGMEYYQAPLTRACVGGDFLPHQLLAVGEGLEPKAPDPAPARNPDPLVRGFKEGVGQEAGRCARRNLLSCLYPEDARGCGFTHILISAITKGYDFLVIKAGAGGQNTSGLE</sequence>
<evidence type="ECO:0000256" key="9">
    <source>
        <dbReference type="ARBA" id="ARBA00022840"/>
    </source>
</evidence>
<evidence type="ECO:0000256" key="5">
    <source>
        <dbReference type="ARBA" id="ARBA00022448"/>
    </source>
</evidence>
<protein>
    <recommendedName>
        <fullName evidence="4">ATP synthase subunit alpha, mitochondrial</fullName>
    </recommendedName>
</protein>
<dbReference type="GO" id="GO:0005743">
    <property type="term" value="C:mitochondrial inner membrane"/>
    <property type="evidence" value="ECO:0007669"/>
    <property type="project" value="UniProtKB-SubCell"/>
</dbReference>
<keyword evidence="8" id="KW-0999">Mitochondrion inner membrane</keyword>
<proteinExistence type="inferred from homology"/>
<evidence type="ECO:0000256" key="7">
    <source>
        <dbReference type="ARBA" id="ARBA00022781"/>
    </source>
</evidence>
<dbReference type="CDD" id="cd18113">
    <property type="entry name" value="ATP-synt_F1_alpha_C"/>
    <property type="match status" value="1"/>
</dbReference>
<comment type="subunit">
    <text evidence="3">F-type ATPases have 2 components, CF(1) - the catalytic core - and CF(0) - the membrane proton channel. CF(1) has five subunits: alpha(3), beta(3), gamma(1), delta(1), epsilon(1). CF(0) has three main subunits: a, b and c.</text>
</comment>
<dbReference type="Pfam" id="PF00006">
    <property type="entry name" value="ATP-synt_ab"/>
    <property type="match status" value="1"/>
</dbReference>
<name>A0A2K3N026_TRIPR</name>
<dbReference type="PROSITE" id="PS00152">
    <property type="entry name" value="ATPASE_ALPHA_BETA"/>
    <property type="match status" value="1"/>
</dbReference>
<comment type="caution">
    <text evidence="18">The sequence shown here is derived from an EMBL/GenBank/DDBJ whole genome shotgun (WGS) entry which is preliminary data.</text>
</comment>
<dbReference type="InterPro" id="IPR038376">
    <property type="entry name" value="ATP_synth_asu_C_sf"/>
</dbReference>
<dbReference type="SUPFAM" id="SSF47917">
    <property type="entry name" value="C-terminal domain of alpha and beta subunits of F1 ATP synthase"/>
    <property type="match status" value="1"/>
</dbReference>
<dbReference type="Proteomes" id="UP000236291">
    <property type="component" value="Unassembled WGS sequence"/>
</dbReference>
<dbReference type="InterPro" id="IPR035973">
    <property type="entry name" value="Cyt_c_oxidase_su3-like_sf"/>
</dbReference>
<dbReference type="PANTHER" id="PTHR48082">
    <property type="entry name" value="ATP SYNTHASE SUBUNIT ALPHA, MITOCHONDRIAL"/>
    <property type="match status" value="1"/>
</dbReference>
<keyword evidence="11" id="KW-0496">Mitochondrion</keyword>
<evidence type="ECO:0000256" key="12">
    <source>
        <dbReference type="ARBA" id="ARBA00023136"/>
    </source>
</evidence>
<dbReference type="GO" id="GO:0043531">
    <property type="term" value="F:ADP binding"/>
    <property type="evidence" value="ECO:0007669"/>
    <property type="project" value="TreeGrafter"/>
</dbReference>
<dbReference type="Pfam" id="PF00306">
    <property type="entry name" value="ATP-synt_ab_C"/>
    <property type="match status" value="1"/>
</dbReference>
<dbReference type="GO" id="GO:0046933">
    <property type="term" value="F:proton-transporting ATP synthase activity, rotational mechanism"/>
    <property type="evidence" value="ECO:0007669"/>
    <property type="project" value="InterPro"/>
</dbReference>
<dbReference type="InterPro" id="IPR020003">
    <property type="entry name" value="ATPase_a/bsu_AS"/>
</dbReference>
<keyword evidence="13" id="KW-0139">CF(1)</keyword>
<keyword evidence="12" id="KW-0472">Membrane</keyword>
<evidence type="ECO:0000313" key="18">
    <source>
        <dbReference type="EMBL" id="PNX96405.1"/>
    </source>
</evidence>
<dbReference type="STRING" id="57577.A0A2K3N026"/>
<dbReference type="FunFam" id="1.20.150.20:FF:000001">
    <property type="entry name" value="ATP synthase subunit alpha"/>
    <property type="match status" value="1"/>
</dbReference>
<dbReference type="GO" id="GO:0005524">
    <property type="term" value="F:ATP binding"/>
    <property type="evidence" value="ECO:0007669"/>
    <property type="project" value="UniProtKB-KW"/>
</dbReference>
<keyword evidence="9" id="KW-0067">ATP-binding</keyword>
<dbReference type="GO" id="GO:0045259">
    <property type="term" value="C:proton-transporting ATP synthase complex"/>
    <property type="evidence" value="ECO:0007669"/>
    <property type="project" value="UniProtKB-KW"/>
</dbReference>
<keyword evidence="14" id="KW-0066">ATP synthesis</keyword>
<evidence type="ECO:0000256" key="3">
    <source>
        <dbReference type="ARBA" id="ARBA00011648"/>
    </source>
</evidence>
<comment type="subcellular location">
    <subcellularLocation>
        <location evidence="1">Mitochondrion inner membrane</location>
    </subcellularLocation>
</comment>
<keyword evidence="6" id="KW-0547">Nucleotide-binding</keyword>
<evidence type="ECO:0000256" key="2">
    <source>
        <dbReference type="ARBA" id="ARBA00008936"/>
    </source>
</evidence>
<evidence type="ECO:0000259" key="17">
    <source>
        <dbReference type="Pfam" id="PF00306"/>
    </source>
</evidence>
<feature type="domain" description="ATP synthase alpha subunit C-terminal" evidence="17">
    <location>
        <begin position="99"/>
        <end position="200"/>
    </location>
</feature>
<reference evidence="18 19" key="2">
    <citation type="journal article" date="2017" name="Front. Plant Sci.">
        <title>Gene Classification and Mining of Molecular Markers Useful in Red Clover (Trifolium pratense) Breeding.</title>
        <authorList>
            <person name="Istvanek J."/>
            <person name="Dluhosova J."/>
            <person name="Dluhos P."/>
            <person name="Patkova L."/>
            <person name="Nedelnik J."/>
            <person name="Repkova J."/>
        </authorList>
    </citation>
    <scope>NUCLEOTIDE SEQUENCE [LARGE SCALE GENOMIC DNA]</scope>
    <source>
        <strain evidence="19">cv. Tatra</strain>
        <tissue evidence="18">Young leaves</tissue>
    </source>
</reference>
<comment type="similarity">
    <text evidence="2">Belongs to the ATPase alpha/beta chains family.</text>
</comment>
<dbReference type="PANTHER" id="PTHR48082:SF2">
    <property type="entry name" value="ATP SYNTHASE SUBUNIT ALPHA, MITOCHONDRIAL"/>
    <property type="match status" value="1"/>
</dbReference>
<dbReference type="AlphaFoldDB" id="A0A2K3N026"/>
<dbReference type="Gene3D" id="3.40.50.300">
    <property type="entry name" value="P-loop containing nucleotide triphosphate hydrolases"/>
    <property type="match status" value="1"/>
</dbReference>
<evidence type="ECO:0000256" key="15">
    <source>
        <dbReference type="ARBA" id="ARBA00037296"/>
    </source>
</evidence>